<dbReference type="PANTHER" id="PTHR12608">
    <property type="entry name" value="TRANSMEMBRANE PROTEIN HTP-1 RELATED"/>
    <property type="match status" value="1"/>
</dbReference>
<evidence type="ECO:0000256" key="6">
    <source>
        <dbReference type="SAM" id="Phobius"/>
    </source>
</evidence>
<gene>
    <name evidence="9" type="ORF">MSAN_01242800</name>
</gene>
<feature type="transmembrane region" description="Helical" evidence="6">
    <location>
        <begin position="203"/>
        <end position="225"/>
    </location>
</feature>
<dbReference type="OrthoDB" id="442680at2759"/>
<evidence type="ECO:0000256" key="2">
    <source>
        <dbReference type="ARBA" id="ARBA00009190"/>
    </source>
</evidence>
<feature type="transmembrane region" description="Helical" evidence="6">
    <location>
        <begin position="20"/>
        <end position="38"/>
    </location>
</feature>
<dbReference type="GO" id="GO:0005384">
    <property type="term" value="F:manganese ion transmembrane transporter activity"/>
    <property type="evidence" value="ECO:0007669"/>
    <property type="project" value="TreeGrafter"/>
</dbReference>
<accession>A0A8H7D4W1</accession>
<dbReference type="EMBL" id="JACAZH010000009">
    <property type="protein sequence ID" value="KAF7359021.1"/>
    <property type="molecule type" value="Genomic_DNA"/>
</dbReference>
<dbReference type="InterPro" id="IPR049555">
    <property type="entry name" value="GDT1-like_CS"/>
</dbReference>
<dbReference type="Proteomes" id="UP000623467">
    <property type="component" value="Unassembled WGS sequence"/>
</dbReference>
<feature type="transmembrane region" description="Helical" evidence="6">
    <location>
        <begin position="45"/>
        <end position="65"/>
    </location>
</feature>
<evidence type="ECO:0000313" key="9">
    <source>
        <dbReference type="EMBL" id="KAF7359021.1"/>
    </source>
</evidence>
<dbReference type="GO" id="GO:0015085">
    <property type="term" value="F:calcium ion transmembrane transporter activity"/>
    <property type="evidence" value="ECO:0007669"/>
    <property type="project" value="TreeGrafter"/>
</dbReference>
<name>A0A8H7D4W1_9AGAR</name>
<evidence type="ECO:0000256" key="5">
    <source>
        <dbReference type="ARBA" id="ARBA00023136"/>
    </source>
</evidence>
<dbReference type="GO" id="GO:0032468">
    <property type="term" value="P:Golgi calcium ion homeostasis"/>
    <property type="evidence" value="ECO:0007669"/>
    <property type="project" value="TreeGrafter"/>
</dbReference>
<protein>
    <recommendedName>
        <fullName evidence="11">GDT1 family protein</fullName>
    </recommendedName>
</protein>
<evidence type="ECO:0008006" key="11">
    <source>
        <dbReference type="Google" id="ProtNLM"/>
    </source>
</evidence>
<dbReference type="GO" id="GO:0000329">
    <property type="term" value="C:fungal-type vacuole membrane"/>
    <property type="evidence" value="ECO:0007669"/>
    <property type="project" value="TreeGrafter"/>
</dbReference>
<dbReference type="InterPro" id="IPR001727">
    <property type="entry name" value="GDT1-like"/>
</dbReference>
<evidence type="ECO:0000256" key="3">
    <source>
        <dbReference type="ARBA" id="ARBA00022692"/>
    </source>
</evidence>
<organism evidence="9 10">
    <name type="scientific">Mycena sanguinolenta</name>
    <dbReference type="NCBI Taxonomy" id="230812"/>
    <lineage>
        <taxon>Eukaryota</taxon>
        <taxon>Fungi</taxon>
        <taxon>Dikarya</taxon>
        <taxon>Basidiomycota</taxon>
        <taxon>Agaricomycotina</taxon>
        <taxon>Agaricomycetes</taxon>
        <taxon>Agaricomycetidae</taxon>
        <taxon>Agaricales</taxon>
        <taxon>Marasmiineae</taxon>
        <taxon>Mycenaceae</taxon>
        <taxon>Mycena</taxon>
    </lineage>
</organism>
<comment type="caution">
    <text evidence="9">The sequence shown here is derived from an EMBL/GenBank/DDBJ whole genome shotgun (WGS) entry which is preliminary data.</text>
</comment>
<dbReference type="InterPro" id="IPR055429">
    <property type="entry name" value="TRAPPC13_M"/>
</dbReference>
<keyword evidence="3 6" id="KW-0812">Transmembrane</keyword>
<dbReference type="Pfam" id="PF01169">
    <property type="entry name" value="GDT1"/>
    <property type="match status" value="2"/>
</dbReference>
<sequence>MSTSNETEESPVQALMNSFFMILVSEIGDKTFLIAAILAMRHPRIVVFAGAFGSLVVMSLLSAEMGHILPTLIPKKWTQAAAAGLFLVFGARMLIEGWAMQPGNSRIQEEMKEAQEEIEGDDAVHEANGHAEAIPLEDLEAGTAADRTPRSPATTRTLMEGARNFCSFFLGPVFVQAFVLTFLGEWGDRSQIATIALGAAHNVYLVTAGTVIGHSFCTALAVMGGRYVSTKISVKHVTLGGAALFLIFGVIYLRSLWTGTRGRDRNGDEGGNHDHLDHASTLCVNNEAQAEVEAVALKVEMQTATSKVVLAEFGGPETTLSIGDTVESVVHHEIKELGQHVLACTVTYRLPPGLRTAPGPAEDPNDPALQAFRKFYKFAVTNPLSVKTKVHAPRSYTALMSSTEREKVFLEVHIQNLTTETMWFERVRFECADGWDVADANLIDIERENSESIFSGSSALMQPQDMRQYIYILSRNKAG</sequence>
<proteinExistence type="inferred from homology"/>
<comment type="subcellular location">
    <subcellularLocation>
        <location evidence="1">Membrane</location>
        <topology evidence="1">Multi-pass membrane protein</topology>
    </subcellularLocation>
</comment>
<evidence type="ECO:0000259" key="8">
    <source>
        <dbReference type="Pfam" id="PF23647"/>
    </source>
</evidence>
<feature type="domain" description="Trafficking protein particle complex subunit 13 middle" evidence="8">
    <location>
        <begin position="384"/>
        <end position="476"/>
    </location>
</feature>
<evidence type="ECO:0000256" key="1">
    <source>
        <dbReference type="ARBA" id="ARBA00004141"/>
    </source>
</evidence>
<keyword evidence="4 6" id="KW-1133">Transmembrane helix</keyword>
<feature type="transmembrane region" description="Helical" evidence="6">
    <location>
        <begin position="237"/>
        <end position="257"/>
    </location>
</feature>
<dbReference type="InterPro" id="IPR055427">
    <property type="entry name" value="TRAPPC13_N"/>
</dbReference>
<evidence type="ECO:0000259" key="7">
    <source>
        <dbReference type="Pfam" id="PF06159"/>
    </source>
</evidence>
<evidence type="ECO:0000313" key="10">
    <source>
        <dbReference type="Proteomes" id="UP000623467"/>
    </source>
</evidence>
<feature type="transmembrane region" description="Helical" evidence="6">
    <location>
        <begin position="165"/>
        <end position="183"/>
    </location>
</feature>
<keyword evidence="10" id="KW-1185">Reference proteome</keyword>
<keyword evidence="5 6" id="KW-0472">Membrane</keyword>
<dbReference type="GO" id="GO:0032472">
    <property type="term" value="P:Golgi calcium ion transport"/>
    <property type="evidence" value="ECO:0007669"/>
    <property type="project" value="TreeGrafter"/>
</dbReference>
<dbReference type="PROSITE" id="PS01214">
    <property type="entry name" value="UPF0016"/>
    <property type="match status" value="1"/>
</dbReference>
<evidence type="ECO:0000256" key="4">
    <source>
        <dbReference type="ARBA" id="ARBA00022989"/>
    </source>
</evidence>
<feature type="domain" description="Trafficking protein particle complex subunit 13 N-terminal" evidence="7">
    <location>
        <begin position="279"/>
        <end position="380"/>
    </location>
</feature>
<dbReference type="GO" id="GO:0005794">
    <property type="term" value="C:Golgi apparatus"/>
    <property type="evidence" value="ECO:0007669"/>
    <property type="project" value="TreeGrafter"/>
</dbReference>
<dbReference type="Pfam" id="PF06159">
    <property type="entry name" value="TRAPPC13_N"/>
    <property type="match status" value="1"/>
</dbReference>
<comment type="similarity">
    <text evidence="2">Belongs to the GDT1 family.</text>
</comment>
<dbReference type="PANTHER" id="PTHR12608:SF1">
    <property type="entry name" value="TRANSMEMBRANE PROTEIN 165"/>
    <property type="match status" value="1"/>
</dbReference>
<reference evidence="9" key="1">
    <citation type="submission" date="2020-05" db="EMBL/GenBank/DDBJ databases">
        <title>Mycena genomes resolve the evolution of fungal bioluminescence.</title>
        <authorList>
            <person name="Tsai I.J."/>
        </authorList>
    </citation>
    <scope>NUCLEOTIDE SEQUENCE</scope>
    <source>
        <strain evidence="9">160909Yilan</strain>
    </source>
</reference>
<feature type="transmembrane region" description="Helical" evidence="6">
    <location>
        <begin position="77"/>
        <end position="95"/>
    </location>
</feature>
<dbReference type="AlphaFoldDB" id="A0A8H7D4W1"/>
<dbReference type="Pfam" id="PF23647">
    <property type="entry name" value="TRAPPC13_M"/>
    <property type="match status" value="1"/>
</dbReference>